<evidence type="ECO:0000313" key="2">
    <source>
        <dbReference type="EMBL" id="OUO00803.1"/>
    </source>
</evidence>
<feature type="region of interest" description="Disordered" evidence="1">
    <location>
        <begin position="309"/>
        <end position="341"/>
    </location>
</feature>
<dbReference type="InterPro" id="IPR033410">
    <property type="entry name" value="DUF5119"/>
</dbReference>
<dbReference type="EMBL" id="NFII01000008">
    <property type="protein sequence ID" value="OUO00803.1"/>
    <property type="molecule type" value="Genomic_DNA"/>
</dbReference>
<proteinExistence type="predicted"/>
<protein>
    <recommendedName>
        <fullName evidence="4">DUF5119 domain-containing protein</fullName>
    </recommendedName>
</protein>
<evidence type="ECO:0008006" key="4">
    <source>
        <dbReference type="Google" id="ProtNLM"/>
    </source>
</evidence>
<comment type="caution">
    <text evidence="2">The sequence shown here is derived from an EMBL/GenBank/DDBJ whole genome shotgun (WGS) entry which is preliminary data.</text>
</comment>
<organism evidence="2 3">
    <name type="scientific">Bacteroides clarus</name>
    <dbReference type="NCBI Taxonomy" id="626929"/>
    <lineage>
        <taxon>Bacteria</taxon>
        <taxon>Pseudomonadati</taxon>
        <taxon>Bacteroidota</taxon>
        <taxon>Bacteroidia</taxon>
        <taxon>Bacteroidales</taxon>
        <taxon>Bacteroidaceae</taxon>
        <taxon>Bacteroides</taxon>
    </lineage>
</organism>
<evidence type="ECO:0000313" key="3">
    <source>
        <dbReference type="Proteomes" id="UP000195386"/>
    </source>
</evidence>
<evidence type="ECO:0000256" key="1">
    <source>
        <dbReference type="SAM" id="MobiDB-lite"/>
    </source>
</evidence>
<feature type="compositionally biased region" description="Basic and acidic residues" evidence="1">
    <location>
        <begin position="309"/>
        <end position="318"/>
    </location>
</feature>
<dbReference type="RefSeq" id="WP_087426165.1">
    <property type="nucleotide sequence ID" value="NZ_CAMMFP010000003.1"/>
</dbReference>
<sequence>MKKVISDRQTDDRQAGIFALYSLCCIFLSLCLAGCDRRELTYYMESEIEIHADWSESGLDDEEAAYGATAIFYPENGGTPKVVLMGNREYAKVRLPEGRYNAVLFNRSFDDFACIAFRGSDSYCTLEAYASRAESRADELADSPETLCADRIESFEVTEDMLGNYSDVMKAGIPAAEDCSLCFTPRQLIEELQVTVHIKGLNNVRSAVATINGVSSSVFLATGEVSQQTLTQRFELDNPVYYPDSPFNGTMETTFNSFAFNPDRPHDVSIQARLVDGQSTYEQEFTGLDISEDVSEEGTLILTLEVQTDKVPDVKPEDGGDSGFNPKVEDWGEEQKGDIKV</sequence>
<dbReference type="AlphaFoldDB" id="A0A1Y3YSF1"/>
<gene>
    <name evidence="2" type="ORF">B5F97_09750</name>
</gene>
<accession>A0A1Y3YSF1</accession>
<dbReference type="Proteomes" id="UP000195386">
    <property type="component" value="Unassembled WGS sequence"/>
</dbReference>
<reference evidence="3" key="1">
    <citation type="submission" date="2017-04" db="EMBL/GenBank/DDBJ databases">
        <title>Function of individual gut microbiota members based on whole genome sequencing of pure cultures obtained from chicken caecum.</title>
        <authorList>
            <person name="Medvecky M."/>
            <person name="Cejkova D."/>
            <person name="Polansky O."/>
            <person name="Karasova D."/>
            <person name="Kubasova T."/>
            <person name="Cizek A."/>
            <person name="Rychlik I."/>
        </authorList>
    </citation>
    <scope>NUCLEOTIDE SEQUENCE [LARGE SCALE GENOMIC DNA]</scope>
    <source>
        <strain evidence="3">An43</strain>
    </source>
</reference>
<dbReference type="Pfam" id="PF17145">
    <property type="entry name" value="DUF5119"/>
    <property type="match status" value="1"/>
</dbReference>
<name>A0A1Y3YSF1_9BACE</name>
<feature type="compositionally biased region" description="Basic and acidic residues" evidence="1">
    <location>
        <begin position="327"/>
        <end position="341"/>
    </location>
</feature>